<proteinExistence type="predicted"/>
<keyword evidence="3" id="KW-1185">Reference proteome</keyword>
<evidence type="ECO:0000313" key="2">
    <source>
        <dbReference type="EMBL" id="MDJ1645545.1"/>
    </source>
</evidence>
<evidence type="ECO:0000313" key="3">
    <source>
        <dbReference type="Proteomes" id="UP001224428"/>
    </source>
</evidence>
<keyword evidence="1" id="KW-1133">Transmembrane helix</keyword>
<evidence type="ECO:0008006" key="4">
    <source>
        <dbReference type="Google" id="ProtNLM"/>
    </source>
</evidence>
<comment type="caution">
    <text evidence="2">The sequence shown here is derived from an EMBL/GenBank/DDBJ whole genome shotgun (WGS) entry which is preliminary data.</text>
</comment>
<dbReference type="RefSeq" id="WP_283823805.1">
    <property type="nucleotide sequence ID" value="NZ_JASDAY010000025.1"/>
</dbReference>
<dbReference type="AlphaFoldDB" id="A0AAJ1PTE9"/>
<feature type="transmembrane region" description="Helical" evidence="1">
    <location>
        <begin position="125"/>
        <end position="150"/>
    </location>
</feature>
<reference evidence="2" key="1">
    <citation type="submission" date="2023-05" db="EMBL/GenBank/DDBJ databases">
        <title>Mycoplasma phocimorsus sp. nov., isolated from Scandinavian patients with seal finger or septic arthritis after contact with seals.</title>
        <authorList>
            <person name="Skafte-Holm A."/>
            <person name="Pedersen T.R."/>
            <person name="Froelund M."/>
            <person name="Stegger M."/>
            <person name="Qvortrup K."/>
            <person name="Michaels D.L."/>
            <person name="Brown D.R."/>
            <person name="Jensen J.S."/>
        </authorList>
    </citation>
    <scope>NUCLEOTIDE SEQUENCE</scope>
    <source>
        <strain evidence="2">M5725</strain>
    </source>
</reference>
<dbReference type="Proteomes" id="UP001224428">
    <property type="component" value="Unassembled WGS sequence"/>
</dbReference>
<name>A0AAJ1PTE9_9MOLU</name>
<protein>
    <recommendedName>
        <fullName evidence="4">DUF3899 domain-containing protein</fullName>
    </recommendedName>
</protein>
<dbReference type="EMBL" id="JASDDP010000006">
    <property type="protein sequence ID" value="MDJ1645545.1"/>
    <property type="molecule type" value="Genomic_DNA"/>
</dbReference>
<evidence type="ECO:0000256" key="1">
    <source>
        <dbReference type="SAM" id="Phobius"/>
    </source>
</evidence>
<gene>
    <name evidence="2" type="ORF">QLQ80_00365</name>
</gene>
<keyword evidence="1" id="KW-0472">Membrane</keyword>
<feature type="transmembrane region" description="Helical" evidence="1">
    <location>
        <begin position="21"/>
        <end position="42"/>
    </location>
</feature>
<accession>A0AAJ1PTE9</accession>
<organism evidence="2 3">
    <name type="scientific">Mycoplasma phocimorsus</name>
    <dbReference type="NCBI Taxonomy" id="3045839"/>
    <lineage>
        <taxon>Bacteria</taxon>
        <taxon>Bacillati</taxon>
        <taxon>Mycoplasmatota</taxon>
        <taxon>Mollicutes</taxon>
        <taxon>Mycoplasmataceae</taxon>
        <taxon>Mycoplasma</taxon>
    </lineage>
</organism>
<feature type="transmembrane region" description="Helical" evidence="1">
    <location>
        <begin position="57"/>
        <end position="79"/>
    </location>
</feature>
<sequence>MKQNIPLNYKEKLKKSLNKSNIILICVLQIIFILSFIAVWFIQKNREELLIRKFENMFSIIAILSLCFLFLITILKVGFMPSIINKIKKNKAEKYIKTIKESSLSESKREMLLKQHQVKQSQEKYWVLSFWFIFGESFIFLLIAIILRIVG</sequence>
<keyword evidence="1" id="KW-0812">Transmembrane</keyword>